<dbReference type="Pfam" id="PF00083">
    <property type="entry name" value="Sugar_tr"/>
    <property type="match status" value="1"/>
</dbReference>
<feature type="transmembrane region" description="Helical" evidence="11">
    <location>
        <begin position="405"/>
        <end position="424"/>
    </location>
</feature>
<dbReference type="Gene3D" id="1.20.1250.20">
    <property type="entry name" value="MFS general substrate transporter like domains"/>
    <property type="match status" value="1"/>
</dbReference>
<dbReference type="GO" id="GO:0005886">
    <property type="term" value="C:plasma membrane"/>
    <property type="evidence" value="ECO:0007669"/>
    <property type="project" value="UniProtKB-SubCell"/>
</dbReference>
<comment type="function">
    <text evidence="9">May be a proton symporter involved in the uptake of osmolytes such as proline and glycine betaine.</text>
</comment>
<dbReference type="PANTHER" id="PTHR43528">
    <property type="entry name" value="ALPHA-KETOGLUTARATE PERMEASE"/>
    <property type="match status" value="1"/>
</dbReference>
<dbReference type="Proteomes" id="UP000323946">
    <property type="component" value="Unassembled WGS sequence"/>
</dbReference>
<evidence type="ECO:0000313" key="14">
    <source>
        <dbReference type="Proteomes" id="UP000323946"/>
    </source>
</evidence>
<feature type="transmembrane region" description="Helical" evidence="11">
    <location>
        <begin position="313"/>
        <end position="331"/>
    </location>
</feature>
<evidence type="ECO:0000256" key="2">
    <source>
        <dbReference type="ARBA" id="ARBA00008240"/>
    </source>
</evidence>
<feature type="transmembrane region" description="Helical" evidence="11">
    <location>
        <begin position="284"/>
        <end position="301"/>
    </location>
</feature>
<evidence type="ECO:0000256" key="7">
    <source>
        <dbReference type="ARBA" id="ARBA00022989"/>
    </source>
</evidence>
<dbReference type="InterPro" id="IPR020846">
    <property type="entry name" value="MFS_dom"/>
</dbReference>
<evidence type="ECO:0000313" key="13">
    <source>
        <dbReference type="EMBL" id="KAA5824899.1"/>
    </source>
</evidence>
<dbReference type="InterPro" id="IPR011701">
    <property type="entry name" value="MFS"/>
</dbReference>
<dbReference type="OrthoDB" id="3768022at2"/>
<dbReference type="GO" id="GO:0015293">
    <property type="term" value="F:symporter activity"/>
    <property type="evidence" value="ECO:0007669"/>
    <property type="project" value="UniProtKB-KW"/>
</dbReference>
<keyword evidence="7 11" id="KW-1133">Transmembrane helix</keyword>
<dbReference type="PROSITE" id="PS50850">
    <property type="entry name" value="MFS"/>
    <property type="match status" value="1"/>
</dbReference>
<proteinExistence type="inferred from homology"/>
<evidence type="ECO:0000259" key="12">
    <source>
        <dbReference type="PROSITE" id="PS50850"/>
    </source>
</evidence>
<feature type="transmembrane region" description="Helical" evidence="11">
    <location>
        <begin position="192"/>
        <end position="211"/>
    </location>
</feature>
<evidence type="ECO:0000256" key="8">
    <source>
        <dbReference type="ARBA" id="ARBA00023136"/>
    </source>
</evidence>
<evidence type="ECO:0000256" key="6">
    <source>
        <dbReference type="ARBA" id="ARBA00022847"/>
    </source>
</evidence>
<feature type="transmembrane region" description="Helical" evidence="11">
    <location>
        <begin position="32"/>
        <end position="50"/>
    </location>
</feature>
<organism evidence="13 14">
    <name type="scientific">Saccharopolyspora hirsuta</name>
    <dbReference type="NCBI Taxonomy" id="1837"/>
    <lineage>
        <taxon>Bacteria</taxon>
        <taxon>Bacillati</taxon>
        <taxon>Actinomycetota</taxon>
        <taxon>Actinomycetes</taxon>
        <taxon>Pseudonocardiales</taxon>
        <taxon>Pseudonocardiaceae</taxon>
        <taxon>Saccharopolyspora</taxon>
    </lineage>
</organism>
<keyword evidence="4" id="KW-1003">Cell membrane</keyword>
<accession>A0A5M7B6G4</accession>
<feature type="transmembrane region" description="Helical" evidence="11">
    <location>
        <begin position="116"/>
        <end position="137"/>
    </location>
</feature>
<keyword evidence="8 11" id="KW-0472">Membrane</keyword>
<evidence type="ECO:0000256" key="1">
    <source>
        <dbReference type="ARBA" id="ARBA00004651"/>
    </source>
</evidence>
<dbReference type="InterPro" id="IPR005829">
    <property type="entry name" value="Sugar_transporter_CS"/>
</dbReference>
<dbReference type="InterPro" id="IPR005828">
    <property type="entry name" value="MFS_sugar_transport-like"/>
</dbReference>
<gene>
    <name evidence="13" type="ORF">F1721_33995</name>
</gene>
<dbReference type="EMBL" id="VWPH01000027">
    <property type="protein sequence ID" value="KAA5824899.1"/>
    <property type="molecule type" value="Genomic_DNA"/>
</dbReference>
<feature type="domain" description="Major facilitator superfamily (MFS) profile" evidence="12">
    <location>
        <begin position="20"/>
        <end position="431"/>
    </location>
</feature>
<dbReference type="AlphaFoldDB" id="A0A5M7B6G4"/>
<comment type="subcellular location">
    <subcellularLocation>
        <location evidence="1">Cell membrane</location>
        <topology evidence="1">Multi-pass membrane protein</topology>
    </subcellularLocation>
</comment>
<keyword evidence="3" id="KW-0813">Transport</keyword>
<feature type="transmembrane region" description="Helical" evidence="11">
    <location>
        <begin position="246"/>
        <end position="264"/>
    </location>
</feature>
<evidence type="ECO:0000256" key="9">
    <source>
        <dbReference type="ARBA" id="ARBA00037295"/>
    </source>
</evidence>
<feature type="transmembrane region" description="Helical" evidence="11">
    <location>
        <begin position="337"/>
        <end position="362"/>
    </location>
</feature>
<evidence type="ECO:0000256" key="4">
    <source>
        <dbReference type="ARBA" id="ARBA00022475"/>
    </source>
</evidence>
<dbReference type="FunFam" id="1.20.1250.20:FF:000001">
    <property type="entry name" value="Dicarboxylate MFS transporter"/>
    <property type="match status" value="1"/>
</dbReference>
<evidence type="ECO:0000256" key="11">
    <source>
        <dbReference type="SAM" id="Phobius"/>
    </source>
</evidence>
<reference evidence="13 14" key="1">
    <citation type="submission" date="2019-09" db="EMBL/GenBank/DDBJ databases">
        <title>Draft genome sequence of the thermophilic Saccharopolyspora hirsuta VKM Ac-666T.</title>
        <authorList>
            <person name="Lobastova T.G."/>
            <person name="Fokina V."/>
            <person name="Bragin E.Y."/>
            <person name="Shtratnikova V.Y."/>
            <person name="Starodumova I.P."/>
            <person name="Tarlachkov S.V."/>
            <person name="Donova M.V."/>
        </authorList>
    </citation>
    <scope>NUCLEOTIDE SEQUENCE [LARGE SCALE GENOMIC DNA]</scope>
    <source>
        <strain evidence="13 14">VKM Ac-666</strain>
    </source>
</reference>
<comment type="similarity">
    <text evidence="2">Belongs to the major facilitator superfamily. Metabolite:H+ Symporter (MHS) family (TC 2.A.1.6) family.</text>
</comment>
<dbReference type="PANTHER" id="PTHR43528:SF1">
    <property type="entry name" value="ALPHA-KETOGLUTARATE PERMEASE"/>
    <property type="match status" value="1"/>
</dbReference>
<dbReference type="InterPro" id="IPR051084">
    <property type="entry name" value="H+-coupled_symporters"/>
</dbReference>
<keyword evidence="14" id="KW-1185">Reference proteome</keyword>
<dbReference type="InterPro" id="IPR036259">
    <property type="entry name" value="MFS_trans_sf"/>
</dbReference>
<feature type="transmembrane region" description="Helical" evidence="11">
    <location>
        <begin position="92"/>
        <end position="110"/>
    </location>
</feature>
<comment type="caution">
    <text evidence="13">The sequence shown here is derived from an EMBL/GenBank/DDBJ whole genome shotgun (WGS) entry which is preliminary data.</text>
</comment>
<dbReference type="Pfam" id="PF07690">
    <property type="entry name" value="MFS_1"/>
    <property type="match status" value="1"/>
</dbReference>
<dbReference type="SUPFAM" id="SSF103473">
    <property type="entry name" value="MFS general substrate transporter"/>
    <property type="match status" value="1"/>
</dbReference>
<dbReference type="PROSITE" id="PS00217">
    <property type="entry name" value="SUGAR_TRANSPORT_2"/>
    <property type="match status" value="1"/>
</dbReference>
<feature type="transmembrane region" description="Helical" evidence="11">
    <location>
        <begin position="158"/>
        <end position="180"/>
    </location>
</feature>
<feature type="transmembrane region" description="Helical" evidence="11">
    <location>
        <begin position="56"/>
        <end position="80"/>
    </location>
</feature>
<keyword evidence="5 11" id="KW-0812">Transmembrane</keyword>
<evidence type="ECO:0000256" key="3">
    <source>
        <dbReference type="ARBA" id="ARBA00022448"/>
    </source>
</evidence>
<feature type="transmembrane region" description="Helical" evidence="11">
    <location>
        <begin position="374"/>
        <end position="399"/>
    </location>
</feature>
<protein>
    <recommendedName>
        <fullName evidence="10">Putative proline/betaine transporter</fullName>
    </recommendedName>
</protein>
<name>A0A5M7B6G4_SACHI</name>
<dbReference type="RefSeq" id="WP_150070960.1">
    <property type="nucleotide sequence ID" value="NZ_JBEPDJ010000046.1"/>
</dbReference>
<evidence type="ECO:0000256" key="10">
    <source>
        <dbReference type="ARBA" id="ARBA00039918"/>
    </source>
</evidence>
<sequence>MTVRAPDSLSAINAVQRRKAITAACIGNFIEYYDFVVYGYFATVIAKLFFPSSDTAASLLLTFAAFAVSYAARPVGALIFSHLGDRHGRRTPLAVSVILIAVSTTVIGLLPTYGQIGIAAPLILTFARMVQGISVGGEYGGATSFISEYSASRRRGYYTGWQTFTIGLALFTGGGVATILSAGLSEQALSSWGWRLPFLVGVPLGLIGLYLRMRLGETPHFEAARAHADVERAPLLAGIRRQWRSLVIGMGVVVTPAICIYILFVYTPTYLGQVVGHSRFEAQAANLAGLAFYCALIPFFARLSDRVGRKPLMIAGTVALATVTYPAFLMLGSTDFLIVVLGLCLLGLAFAPHSAVMLAVVAELFPTPVRYTGLSLSLNIPVTLLGGTAPLIATFLISWSGNPAAPAFFVIAGAIVSLVAALAARETAHSDLITA</sequence>
<evidence type="ECO:0000256" key="5">
    <source>
        <dbReference type="ARBA" id="ARBA00022692"/>
    </source>
</evidence>
<keyword evidence="6" id="KW-0769">Symport</keyword>
<dbReference type="SMR" id="A0A5M7B6G4"/>